<reference evidence="17 18" key="1">
    <citation type="submission" date="2014-03" db="EMBL/GenBank/DDBJ databases">
        <title>Draft Genome Sequence of Actibacterium mucosum KCTC 23349, a Marine Alphaproteobacterium with Complex Ionic Requirements Isolated from Mediterranean Seawater at Malvarrosa Beach, Valencia, Spain.</title>
        <authorList>
            <person name="Arahal D.R."/>
            <person name="Shao Z."/>
            <person name="Lai Q."/>
            <person name="Pujalte M.J."/>
        </authorList>
    </citation>
    <scope>NUCLEOTIDE SEQUENCE [LARGE SCALE GENOMIC DNA]</scope>
    <source>
        <strain evidence="17 18">KCTC 23349</strain>
    </source>
</reference>
<dbReference type="GO" id="GO:0046168">
    <property type="term" value="P:glycerol-3-phosphate catabolic process"/>
    <property type="evidence" value="ECO:0007669"/>
    <property type="project" value="InterPro"/>
</dbReference>
<dbReference type="GO" id="GO:0005975">
    <property type="term" value="P:carbohydrate metabolic process"/>
    <property type="evidence" value="ECO:0007669"/>
    <property type="project" value="InterPro"/>
</dbReference>
<feature type="binding site" evidence="9">
    <location>
        <position position="242"/>
    </location>
    <ligand>
        <name>sn-glycerol 3-phosphate</name>
        <dbReference type="ChEBI" id="CHEBI:57597"/>
    </ligand>
</feature>
<gene>
    <name evidence="9" type="primary">gpsA</name>
    <name evidence="17" type="ORF">ACMU_01565</name>
</gene>
<dbReference type="PANTHER" id="PTHR11728">
    <property type="entry name" value="GLYCEROL-3-PHOSPHATE DEHYDROGENASE"/>
    <property type="match status" value="1"/>
</dbReference>
<dbReference type="InterPro" id="IPR011128">
    <property type="entry name" value="G3P_DH_NAD-dep_N"/>
</dbReference>
<dbReference type="FunFam" id="1.10.1040.10:FF:000001">
    <property type="entry name" value="Glycerol-3-phosphate dehydrogenase [NAD(P)+]"/>
    <property type="match status" value="1"/>
</dbReference>
<accession>A0A037ZNS8</accession>
<proteinExistence type="inferred from homology"/>
<evidence type="ECO:0000256" key="7">
    <source>
        <dbReference type="ARBA" id="ARBA00023209"/>
    </source>
</evidence>
<evidence type="ECO:0000256" key="2">
    <source>
        <dbReference type="ARBA" id="ARBA00022516"/>
    </source>
</evidence>
<dbReference type="PANTHER" id="PTHR11728:SF1">
    <property type="entry name" value="GLYCEROL-3-PHOSPHATE DEHYDROGENASE [NAD(+)] 2, CHLOROPLASTIC"/>
    <property type="match status" value="1"/>
</dbReference>
<evidence type="ECO:0000256" key="3">
    <source>
        <dbReference type="ARBA" id="ARBA00022857"/>
    </source>
</evidence>
<feature type="binding site" evidence="9">
    <location>
        <position position="242"/>
    </location>
    <ligand>
        <name>NADPH</name>
        <dbReference type="ChEBI" id="CHEBI:57783"/>
    </ligand>
</feature>
<feature type="binding site" evidence="9">
    <location>
        <position position="231"/>
    </location>
    <ligand>
        <name>sn-glycerol 3-phosphate</name>
        <dbReference type="ChEBI" id="CHEBI:57597"/>
    </ligand>
</feature>
<keyword evidence="7 9" id="KW-0594">Phospholipid biosynthesis</keyword>
<name>A0A037ZNS8_9RHOB</name>
<evidence type="ECO:0000256" key="14">
    <source>
        <dbReference type="RuleBase" id="RU000439"/>
    </source>
</evidence>
<dbReference type="STRING" id="1454373.ACMU_01565"/>
<comment type="function">
    <text evidence="9">Catalyzes the reduction of the glycolytic intermediate dihydroxyacetone phosphate (DHAP) to sn-glycerol 3-phosphate (G3P), the key precursor for phospholipid synthesis.</text>
</comment>
<dbReference type="Proteomes" id="UP000026249">
    <property type="component" value="Unassembled WGS sequence"/>
</dbReference>
<feature type="binding site" evidence="9">
    <location>
        <position position="29"/>
    </location>
    <ligand>
        <name>NADPH</name>
        <dbReference type="ChEBI" id="CHEBI:57783"/>
    </ligand>
</feature>
<dbReference type="NCBIfam" id="NF000942">
    <property type="entry name" value="PRK00094.1-4"/>
    <property type="match status" value="1"/>
</dbReference>
<keyword evidence="9" id="KW-0547">Nucleotide-binding</keyword>
<feature type="active site" description="Proton acceptor" evidence="9 10">
    <location>
        <position position="178"/>
    </location>
</feature>
<evidence type="ECO:0000259" key="16">
    <source>
        <dbReference type="Pfam" id="PF07479"/>
    </source>
</evidence>
<keyword evidence="18" id="KW-1185">Reference proteome</keyword>
<feature type="binding site" evidence="9">
    <location>
        <position position="263"/>
    </location>
    <ligand>
        <name>NADPH</name>
        <dbReference type="ChEBI" id="CHEBI:57783"/>
    </ligand>
</feature>
<dbReference type="InterPro" id="IPR008927">
    <property type="entry name" value="6-PGluconate_DH-like_C_sf"/>
</dbReference>
<evidence type="ECO:0000259" key="15">
    <source>
        <dbReference type="Pfam" id="PF01210"/>
    </source>
</evidence>
<dbReference type="GO" id="GO:0141152">
    <property type="term" value="F:glycerol-3-phosphate dehydrogenase (NAD+) activity"/>
    <property type="evidence" value="ECO:0007669"/>
    <property type="project" value="RHEA"/>
</dbReference>
<keyword evidence="3 9" id="KW-0521">NADP</keyword>
<feature type="binding site" evidence="9">
    <location>
        <position position="123"/>
    </location>
    <ligand>
        <name>sn-glycerol 3-phosphate</name>
        <dbReference type="ChEBI" id="CHEBI:57597"/>
    </ligand>
</feature>
<feature type="binding site" evidence="11">
    <location>
        <position position="95"/>
    </location>
    <ligand>
        <name>substrate</name>
    </ligand>
</feature>
<keyword evidence="8 9" id="KW-1208">Phospholipid metabolism</keyword>
<comment type="caution">
    <text evidence="17">The sequence shown here is derived from an EMBL/GenBank/DDBJ whole genome shotgun (WGS) entry which is preliminary data.</text>
</comment>
<dbReference type="Gene3D" id="1.10.1040.10">
    <property type="entry name" value="N-(1-d-carboxylethyl)-l-norvaline Dehydrogenase, domain 2"/>
    <property type="match status" value="1"/>
</dbReference>
<feature type="domain" description="Glycerol-3-phosphate dehydrogenase NAD-dependent N-terminal" evidence="15">
    <location>
        <begin position="1"/>
        <end position="146"/>
    </location>
</feature>
<dbReference type="HAMAP" id="MF_00394">
    <property type="entry name" value="NAD_Glyc3P_dehydrog"/>
    <property type="match status" value="1"/>
</dbReference>
<dbReference type="InterPro" id="IPR006168">
    <property type="entry name" value="G3P_DH_NAD-dep"/>
</dbReference>
<dbReference type="PRINTS" id="PR00077">
    <property type="entry name" value="GPDHDRGNASE"/>
</dbReference>
<dbReference type="NCBIfam" id="NF000940">
    <property type="entry name" value="PRK00094.1-2"/>
    <property type="match status" value="1"/>
</dbReference>
<comment type="pathway">
    <text evidence="9">Membrane lipid metabolism; glycerophospholipid metabolism.</text>
</comment>
<feature type="binding site" evidence="9">
    <location>
        <position position="95"/>
    </location>
    <ligand>
        <name>NADPH</name>
        <dbReference type="ChEBI" id="CHEBI:57783"/>
    </ligand>
</feature>
<dbReference type="GO" id="GO:0006650">
    <property type="term" value="P:glycerophospholipid metabolic process"/>
    <property type="evidence" value="ECO:0007669"/>
    <property type="project" value="UniProtKB-UniRule"/>
</dbReference>
<keyword evidence="4 9" id="KW-0560">Oxidoreductase</keyword>
<dbReference type="InterPro" id="IPR013328">
    <property type="entry name" value="6PGD_dom2"/>
</dbReference>
<evidence type="ECO:0000256" key="4">
    <source>
        <dbReference type="ARBA" id="ARBA00023002"/>
    </source>
</evidence>
<protein>
    <recommendedName>
        <fullName evidence="9">Glycerol-3-phosphate dehydrogenase [NAD(P)+]</fullName>
        <ecNumber evidence="9">1.1.1.94</ecNumber>
    </recommendedName>
    <alternativeName>
        <fullName evidence="9">NAD(P)(+)-dependent glycerol-3-phosphate dehydrogenase</fullName>
    </alternativeName>
    <alternativeName>
        <fullName evidence="9">NAD(P)H-dependent dihydroxyacetone-phosphate reductase</fullName>
    </alternativeName>
</protein>
<dbReference type="GO" id="GO:0051287">
    <property type="term" value="F:NAD binding"/>
    <property type="evidence" value="ECO:0007669"/>
    <property type="project" value="InterPro"/>
</dbReference>
<evidence type="ECO:0000256" key="11">
    <source>
        <dbReference type="PIRSR" id="PIRSR000114-2"/>
    </source>
</evidence>
<feature type="binding site" evidence="12">
    <location>
        <begin position="5"/>
        <end position="10"/>
    </location>
    <ligand>
        <name>NAD(+)</name>
        <dbReference type="ChEBI" id="CHEBI:57540"/>
    </ligand>
</feature>
<dbReference type="PIRSF" id="PIRSF000114">
    <property type="entry name" value="Glycerol-3-P_dh"/>
    <property type="match status" value="1"/>
</dbReference>
<dbReference type="Pfam" id="PF01210">
    <property type="entry name" value="NAD_Gly3P_dh_N"/>
    <property type="match status" value="1"/>
</dbReference>
<evidence type="ECO:0000256" key="5">
    <source>
        <dbReference type="ARBA" id="ARBA00023027"/>
    </source>
</evidence>
<evidence type="ECO:0000256" key="6">
    <source>
        <dbReference type="ARBA" id="ARBA00023098"/>
    </source>
</evidence>
<sequence>MAVIGAGAFGGALACALARGGRMVSLHGRDVEAIAATRNVPRLPGITLPDAVEVAPLEAVQADTVLWAVPTQALTFATKDAPGSVRNARHVACCKGIEIATGRGPTSMLSEAFSGETVSVLTGPSFAVDIAAGLPTALTLACADRTAGQTLQAELSTDTLRLYLTDDVTGAELGGALKNVIAIAAGIAMGAGLGPSARAAVVTRGFAEITRMATHRGARPETLTGLSGLGDLVLTCTSDQSRNYRFGLALGRGETFDHSITVEGAATALALTKIAKDTGTDMPITLMIAAILAGDCSIQQAMQALLARPLKEE</sequence>
<dbReference type="PROSITE" id="PS00957">
    <property type="entry name" value="NAD_G3PDH"/>
    <property type="match status" value="1"/>
</dbReference>
<evidence type="ECO:0000313" key="18">
    <source>
        <dbReference type="Proteomes" id="UP000026249"/>
    </source>
</evidence>
<feature type="binding site" evidence="12">
    <location>
        <position position="242"/>
    </location>
    <ligand>
        <name>NAD(+)</name>
        <dbReference type="ChEBI" id="CHEBI:57540"/>
    </ligand>
</feature>
<dbReference type="GO" id="GO:0046167">
    <property type="term" value="P:glycerol-3-phosphate biosynthetic process"/>
    <property type="evidence" value="ECO:0007669"/>
    <property type="project" value="UniProtKB-UniRule"/>
</dbReference>
<keyword evidence="5 9" id="KW-0520">NAD</keyword>
<comment type="similarity">
    <text evidence="1 9 13">Belongs to the NAD-dependent glycerol-3-phosphate dehydrogenase family.</text>
</comment>
<feature type="binding site" evidence="9">
    <location>
        <position position="178"/>
    </location>
    <ligand>
        <name>sn-glycerol 3-phosphate</name>
        <dbReference type="ChEBI" id="CHEBI:57597"/>
    </ligand>
</feature>
<dbReference type="InterPro" id="IPR036291">
    <property type="entry name" value="NAD(P)-bd_dom_sf"/>
</dbReference>
<evidence type="ECO:0000256" key="8">
    <source>
        <dbReference type="ARBA" id="ARBA00023264"/>
    </source>
</evidence>
<dbReference type="AlphaFoldDB" id="A0A037ZNS8"/>
<feature type="binding site" evidence="9">
    <location>
        <position position="125"/>
    </location>
    <ligand>
        <name>sn-glycerol 3-phosphate</name>
        <dbReference type="ChEBI" id="CHEBI:57597"/>
    </ligand>
</feature>
<evidence type="ECO:0000256" key="13">
    <source>
        <dbReference type="RuleBase" id="RU000437"/>
    </source>
</evidence>
<dbReference type="GO" id="GO:0141153">
    <property type="term" value="F:glycerol-3-phosphate dehydrogenase (NADP+) activity"/>
    <property type="evidence" value="ECO:0007669"/>
    <property type="project" value="RHEA"/>
</dbReference>
<feature type="binding site" evidence="11">
    <location>
        <begin position="242"/>
        <end position="243"/>
    </location>
    <ligand>
        <name>substrate</name>
    </ligand>
</feature>
<comment type="catalytic activity">
    <reaction evidence="9">
        <text>sn-glycerol 3-phosphate + NAD(+) = dihydroxyacetone phosphate + NADH + H(+)</text>
        <dbReference type="Rhea" id="RHEA:11092"/>
        <dbReference type="ChEBI" id="CHEBI:15378"/>
        <dbReference type="ChEBI" id="CHEBI:57540"/>
        <dbReference type="ChEBI" id="CHEBI:57597"/>
        <dbReference type="ChEBI" id="CHEBI:57642"/>
        <dbReference type="ChEBI" id="CHEBI:57945"/>
        <dbReference type="EC" id="1.1.1.94"/>
    </reaction>
</comment>
<dbReference type="Gene3D" id="3.40.50.720">
    <property type="entry name" value="NAD(P)-binding Rossmann-like Domain"/>
    <property type="match status" value="1"/>
</dbReference>
<dbReference type="InterPro" id="IPR006109">
    <property type="entry name" value="G3P_DH_NAD-dep_C"/>
</dbReference>
<dbReference type="Pfam" id="PF07479">
    <property type="entry name" value="NAD_Gly3P_dh_C"/>
    <property type="match status" value="1"/>
</dbReference>
<feature type="binding site" evidence="9">
    <location>
        <position position="127"/>
    </location>
    <ligand>
        <name>NADPH</name>
        <dbReference type="ChEBI" id="CHEBI:57783"/>
    </ligand>
</feature>
<feature type="binding site" evidence="9">
    <location>
        <position position="241"/>
    </location>
    <ligand>
        <name>sn-glycerol 3-phosphate</name>
        <dbReference type="ChEBI" id="CHEBI:57597"/>
    </ligand>
</feature>
<evidence type="ECO:0000256" key="12">
    <source>
        <dbReference type="PIRSR" id="PIRSR000114-3"/>
    </source>
</evidence>
<dbReference type="GO" id="GO:0008654">
    <property type="term" value="P:phospholipid biosynthetic process"/>
    <property type="evidence" value="ECO:0007669"/>
    <property type="project" value="UniProtKB-KW"/>
</dbReference>
<feature type="binding site" evidence="9">
    <location>
        <position position="243"/>
    </location>
    <ligand>
        <name>sn-glycerol 3-phosphate</name>
        <dbReference type="ChEBI" id="CHEBI:57597"/>
    </ligand>
</feature>
<dbReference type="EC" id="1.1.1.94" evidence="9"/>
<keyword evidence="9" id="KW-0963">Cytoplasm</keyword>
<keyword evidence="2 9" id="KW-0444">Lipid biosynthesis</keyword>
<dbReference type="EMBL" id="JFKE01000001">
    <property type="protein sequence ID" value="KAJ57208.1"/>
    <property type="molecule type" value="Genomic_DNA"/>
</dbReference>
<evidence type="ECO:0000256" key="1">
    <source>
        <dbReference type="ARBA" id="ARBA00011009"/>
    </source>
</evidence>
<feature type="binding site" evidence="9">
    <location>
        <position position="95"/>
    </location>
    <ligand>
        <name>sn-glycerol 3-phosphate</name>
        <dbReference type="ChEBI" id="CHEBI:57597"/>
    </ligand>
</feature>
<feature type="binding site" evidence="12">
    <location>
        <position position="127"/>
    </location>
    <ligand>
        <name>NAD(+)</name>
        <dbReference type="ChEBI" id="CHEBI:57540"/>
    </ligand>
</feature>
<comment type="catalytic activity">
    <reaction evidence="9 14">
        <text>sn-glycerol 3-phosphate + NADP(+) = dihydroxyacetone phosphate + NADPH + H(+)</text>
        <dbReference type="Rhea" id="RHEA:11096"/>
        <dbReference type="ChEBI" id="CHEBI:15378"/>
        <dbReference type="ChEBI" id="CHEBI:57597"/>
        <dbReference type="ChEBI" id="CHEBI:57642"/>
        <dbReference type="ChEBI" id="CHEBI:57783"/>
        <dbReference type="ChEBI" id="CHEBI:58349"/>
        <dbReference type="EC" id="1.1.1.94"/>
    </reaction>
</comment>
<feature type="domain" description="Glycerol-3-phosphate dehydrogenase NAD-dependent C-terminal" evidence="16">
    <location>
        <begin position="167"/>
        <end position="303"/>
    </location>
</feature>
<comment type="subcellular location">
    <subcellularLocation>
        <location evidence="9">Cytoplasm</location>
    </subcellularLocation>
</comment>
<feature type="binding site" evidence="9">
    <location>
        <position position="9"/>
    </location>
    <ligand>
        <name>NADPH</name>
        <dbReference type="ChEBI" id="CHEBI:57783"/>
    </ligand>
</feature>
<organism evidence="17 18">
    <name type="scientific">Actibacterium mucosum KCTC 23349</name>
    <dbReference type="NCBI Taxonomy" id="1454373"/>
    <lineage>
        <taxon>Bacteria</taxon>
        <taxon>Pseudomonadati</taxon>
        <taxon>Pseudomonadota</taxon>
        <taxon>Alphaproteobacteria</taxon>
        <taxon>Rhodobacterales</taxon>
        <taxon>Roseobacteraceae</taxon>
        <taxon>Actibacterium</taxon>
    </lineage>
</organism>
<keyword evidence="6 9" id="KW-0443">Lipid metabolism</keyword>
<dbReference type="SUPFAM" id="SSF51735">
    <property type="entry name" value="NAD(P)-binding Rossmann-fold domains"/>
    <property type="match status" value="1"/>
</dbReference>
<evidence type="ECO:0000256" key="9">
    <source>
        <dbReference type="HAMAP-Rule" id="MF_00394"/>
    </source>
</evidence>
<evidence type="ECO:0000256" key="10">
    <source>
        <dbReference type="PIRSR" id="PIRSR000114-1"/>
    </source>
</evidence>
<comment type="caution">
    <text evidence="9">Lacks conserved residue(s) required for the propagation of feature annotation.</text>
</comment>
<evidence type="ECO:0000313" key="17">
    <source>
        <dbReference type="EMBL" id="KAJ57208.1"/>
    </source>
</evidence>
<dbReference type="UniPathway" id="UPA00940"/>
<dbReference type="GO" id="GO:0005829">
    <property type="term" value="C:cytosol"/>
    <property type="evidence" value="ECO:0007669"/>
    <property type="project" value="TreeGrafter"/>
</dbReference>
<dbReference type="SUPFAM" id="SSF48179">
    <property type="entry name" value="6-phosphogluconate dehydrogenase C-terminal domain-like"/>
    <property type="match status" value="1"/>
</dbReference>